<dbReference type="PROSITE" id="PS50033">
    <property type="entry name" value="UBX"/>
    <property type="match status" value="1"/>
</dbReference>
<feature type="domain" description="UBX" evidence="4">
    <location>
        <begin position="516"/>
        <end position="594"/>
    </location>
</feature>
<dbReference type="InterPro" id="IPR009060">
    <property type="entry name" value="UBA-like_sf"/>
</dbReference>
<evidence type="ECO:0000313" key="6">
    <source>
        <dbReference type="Proteomes" id="UP001314170"/>
    </source>
</evidence>
<dbReference type="SMART" id="SM00166">
    <property type="entry name" value="UBX"/>
    <property type="match status" value="1"/>
</dbReference>
<dbReference type="InterPro" id="IPR029071">
    <property type="entry name" value="Ubiquitin-like_domsf"/>
</dbReference>
<sequence>MARPNQEAIDTFISIAGVPEDVAVQKIEEHGGDLNAAINAHFSEGDRSALVLSAILSSFVGPQPSIPAPQDDLMDIDDDPIEVAPPPRRNPLSLLAESGAMNPFSLLDPHFRRGPFDTGSDLMNQAPFVSQPREVREIPIEVKDGSDASGHSGNAPVIEDVTGTEQAQGPDIRGTVTVEDEDDDDISTNLNARASQQDSSREGHFRPSAPEFDNLPDYSNDIEEEMVRAAIEASKREVKEPTESGPKQSQSHVEDAQLEHVVSLSLKTAEQEKAFREQRGKVEPSEGGGNNLEAEQGKLAASNGRQEAGSSSIQDGAEDAEEQPLIRHRSRQTSSGSMESAKEVVAVEASPPSSPGHINIGSHPLHNGDPFSDEWGGISSEEHDEAVMLEAAMFGGIPERTGYRFPYTPPQFMQNENNYPRPVPRPPSPSLQAQRLIREQQDDEYLASLAADREKEMKALEEAEARRLAEEEARKAALEEERQKEEESRRKLEEEQEFERLLAAKEASLPHEPASDDDNAVTLLVRMPNGSRRGRRFLKSDNLQALFDFIDIGRVAKPGTYRLVRPYPRRAFSDGESALTLNELGLTSKQEALFLESI</sequence>
<protein>
    <recommendedName>
        <fullName evidence="4">UBX domain-containing protein</fullName>
    </recommendedName>
</protein>
<feature type="region of interest" description="Disordered" evidence="3">
    <location>
        <begin position="143"/>
        <end position="356"/>
    </location>
</feature>
<dbReference type="Pfam" id="PF00789">
    <property type="entry name" value="UBX"/>
    <property type="match status" value="1"/>
</dbReference>
<evidence type="ECO:0000259" key="4">
    <source>
        <dbReference type="PROSITE" id="PS50033"/>
    </source>
</evidence>
<dbReference type="InterPro" id="IPR001012">
    <property type="entry name" value="UBX_dom"/>
</dbReference>
<proteinExistence type="predicted"/>
<feature type="compositionally biased region" description="Basic and acidic residues" evidence="3">
    <location>
        <begin position="233"/>
        <end position="242"/>
    </location>
</feature>
<keyword evidence="2" id="KW-0175">Coiled coil</keyword>
<dbReference type="Gene3D" id="3.10.20.90">
    <property type="entry name" value="Phosphatidylinositol 3-kinase Catalytic Subunit, Chain A, domain 1"/>
    <property type="match status" value="1"/>
</dbReference>
<keyword evidence="6" id="KW-1185">Reference proteome</keyword>
<feature type="compositionally biased region" description="Polar residues" evidence="3">
    <location>
        <begin position="303"/>
        <end position="314"/>
    </location>
</feature>
<evidence type="ECO:0000256" key="2">
    <source>
        <dbReference type="SAM" id="Coils"/>
    </source>
</evidence>
<feature type="coiled-coil region" evidence="2">
    <location>
        <begin position="446"/>
        <end position="504"/>
    </location>
</feature>
<dbReference type="GO" id="GO:0043130">
    <property type="term" value="F:ubiquitin binding"/>
    <property type="evidence" value="ECO:0007669"/>
    <property type="project" value="TreeGrafter"/>
</dbReference>
<evidence type="ECO:0000256" key="1">
    <source>
        <dbReference type="ARBA" id="ARBA00022786"/>
    </source>
</evidence>
<accession>A0AAV1RI92</accession>
<dbReference type="CDD" id="cd01767">
    <property type="entry name" value="UBX"/>
    <property type="match status" value="1"/>
</dbReference>
<dbReference type="PANTHER" id="PTHR23322:SF93">
    <property type="entry name" value="UBX DOMAIN-CONTAINING PROTEIN 8"/>
    <property type="match status" value="1"/>
</dbReference>
<dbReference type="PANTHER" id="PTHR23322">
    <property type="entry name" value="FAS-ASSOCIATED PROTEIN"/>
    <property type="match status" value="1"/>
</dbReference>
<evidence type="ECO:0000313" key="5">
    <source>
        <dbReference type="EMBL" id="CAK7335453.1"/>
    </source>
</evidence>
<gene>
    <name evidence="5" type="ORF">DCAF_LOCUS10447</name>
</gene>
<dbReference type="SUPFAM" id="SSF54236">
    <property type="entry name" value="Ubiquitin-like"/>
    <property type="match status" value="1"/>
</dbReference>
<reference evidence="5 6" key="1">
    <citation type="submission" date="2024-01" db="EMBL/GenBank/DDBJ databases">
        <authorList>
            <person name="Waweru B."/>
        </authorList>
    </citation>
    <scope>NUCLEOTIDE SEQUENCE [LARGE SCALE GENOMIC DNA]</scope>
</reference>
<dbReference type="Pfam" id="PF14555">
    <property type="entry name" value="UBA_4"/>
    <property type="match status" value="1"/>
</dbReference>
<keyword evidence="1" id="KW-0833">Ubl conjugation pathway</keyword>
<dbReference type="EMBL" id="CAWUPB010000994">
    <property type="protein sequence ID" value="CAK7335453.1"/>
    <property type="molecule type" value="Genomic_DNA"/>
</dbReference>
<dbReference type="AlphaFoldDB" id="A0AAV1RI92"/>
<dbReference type="CDD" id="cd14351">
    <property type="entry name" value="UBA_Ubx1_like"/>
    <property type="match status" value="1"/>
</dbReference>
<comment type="caution">
    <text evidence="5">The sequence shown here is derived from an EMBL/GenBank/DDBJ whole genome shotgun (WGS) entry which is preliminary data.</text>
</comment>
<feature type="compositionally biased region" description="Basic and acidic residues" evidence="3">
    <location>
        <begin position="269"/>
        <end position="284"/>
    </location>
</feature>
<evidence type="ECO:0000256" key="3">
    <source>
        <dbReference type="SAM" id="MobiDB-lite"/>
    </source>
</evidence>
<dbReference type="SUPFAM" id="SSF46934">
    <property type="entry name" value="UBA-like"/>
    <property type="match status" value="1"/>
</dbReference>
<dbReference type="InterPro" id="IPR050730">
    <property type="entry name" value="UBX_domain-protein"/>
</dbReference>
<name>A0AAV1RI92_9ROSI</name>
<organism evidence="5 6">
    <name type="scientific">Dovyalis caffra</name>
    <dbReference type="NCBI Taxonomy" id="77055"/>
    <lineage>
        <taxon>Eukaryota</taxon>
        <taxon>Viridiplantae</taxon>
        <taxon>Streptophyta</taxon>
        <taxon>Embryophyta</taxon>
        <taxon>Tracheophyta</taxon>
        <taxon>Spermatophyta</taxon>
        <taxon>Magnoliopsida</taxon>
        <taxon>eudicotyledons</taxon>
        <taxon>Gunneridae</taxon>
        <taxon>Pentapetalae</taxon>
        <taxon>rosids</taxon>
        <taxon>fabids</taxon>
        <taxon>Malpighiales</taxon>
        <taxon>Salicaceae</taxon>
        <taxon>Flacourtieae</taxon>
        <taxon>Dovyalis</taxon>
    </lineage>
</organism>
<feature type="compositionally biased region" description="Polar residues" evidence="3">
    <location>
        <begin position="187"/>
        <end position="198"/>
    </location>
</feature>
<dbReference type="Proteomes" id="UP001314170">
    <property type="component" value="Unassembled WGS sequence"/>
</dbReference>
<feature type="region of interest" description="Disordered" evidence="3">
    <location>
        <begin position="414"/>
        <end position="433"/>
    </location>
</feature>